<dbReference type="GO" id="GO:0046340">
    <property type="term" value="P:diacylglycerol catabolic process"/>
    <property type="evidence" value="ECO:0007669"/>
    <property type="project" value="TreeGrafter"/>
</dbReference>
<feature type="transmembrane region" description="Helical" evidence="34">
    <location>
        <begin position="18"/>
        <end position="43"/>
    </location>
</feature>
<evidence type="ECO:0000256" key="9">
    <source>
        <dbReference type="ARBA" id="ARBA00022753"/>
    </source>
</evidence>
<proteinExistence type="inferred from homology"/>
<feature type="domain" description="Fungal lipase-type" evidence="35">
    <location>
        <begin position="400"/>
        <end position="536"/>
    </location>
</feature>
<keyword evidence="19" id="KW-0966">Cell projection</keyword>
<evidence type="ECO:0000256" key="32">
    <source>
        <dbReference type="ARBA" id="ARBA00082132"/>
    </source>
</evidence>
<evidence type="ECO:0000256" key="5">
    <source>
        <dbReference type="ARBA" id="ARBA00022475"/>
    </source>
</evidence>
<organism evidence="36 37">
    <name type="scientific">Drosophila lebanonensis</name>
    <name type="common">Fruit fly</name>
    <name type="synonym">Scaptodrosophila lebanonensis</name>
    <dbReference type="NCBI Taxonomy" id="7225"/>
    <lineage>
        <taxon>Eukaryota</taxon>
        <taxon>Metazoa</taxon>
        <taxon>Ecdysozoa</taxon>
        <taxon>Arthropoda</taxon>
        <taxon>Hexapoda</taxon>
        <taxon>Insecta</taxon>
        <taxon>Pterygota</taxon>
        <taxon>Neoptera</taxon>
        <taxon>Endopterygota</taxon>
        <taxon>Diptera</taxon>
        <taxon>Brachycera</taxon>
        <taxon>Muscomorpha</taxon>
        <taxon>Ephydroidea</taxon>
        <taxon>Drosophilidae</taxon>
        <taxon>Scaptodrosophila</taxon>
    </lineage>
</organism>
<evidence type="ECO:0000256" key="13">
    <source>
        <dbReference type="ARBA" id="ARBA00022989"/>
    </source>
</evidence>
<keyword evidence="5" id="KW-1003">Cell membrane</keyword>
<feature type="region of interest" description="Disordered" evidence="33">
    <location>
        <begin position="890"/>
        <end position="912"/>
    </location>
</feature>
<evidence type="ECO:0000256" key="30">
    <source>
        <dbReference type="ARBA" id="ARBA00071957"/>
    </source>
</evidence>
<comment type="catalytic activity">
    <reaction evidence="25">
        <text>1-(9Z-octadecenoyl)-2-(9Z,12Z-octadecadienoyl)-sn-glycerol + H2O = 2-(9Z,12Z-octadecadienoyl)-glycerol + (9Z)-octadecenoate + H(+)</text>
        <dbReference type="Rhea" id="RHEA:38523"/>
        <dbReference type="ChEBI" id="CHEBI:15377"/>
        <dbReference type="ChEBI" id="CHEBI:15378"/>
        <dbReference type="ChEBI" id="CHEBI:30823"/>
        <dbReference type="ChEBI" id="CHEBI:75450"/>
        <dbReference type="ChEBI" id="CHEBI:75457"/>
    </reaction>
    <physiologicalReaction direction="left-to-right" evidence="25">
        <dbReference type="Rhea" id="RHEA:38524"/>
    </physiologicalReaction>
</comment>
<comment type="catalytic activity">
    <reaction evidence="24">
        <text>1-(9Z-octadecenoyl)-2-octadecanoyl-sn-glycerol + H2O = 2-octadecanoylglycerol + (9Z)-octadecenoate + H(+)</text>
        <dbReference type="Rhea" id="RHEA:38519"/>
        <dbReference type="ChEBI" id="CHEBI:15377"/>
        <dbReference type="ChEBI" id="CHEBI:15378"/>
        <dbReference type="ChEBI" id="CHEBI:30823"/>
        <dbReference type="ChEBI" id="CHEBI:75448"/>
        <dbReference type="ChEBI" id="CHEBI:75456"/>
    </reaction>
    <physiologicalReaction direction="left-to-right" evidence="24">
        <dbReference type="Rhea" id="RHEA:38520"/>
    </physiologicalReaction>
</comment>
<keyword evidence="11" id="KW-0106">Calcium</keyword>
<keyword evidence="36" id="KW-1185">Reference proteome</keyword>
<dbReference type="Proteomes" id="UP000504634">
    <property type="component" value="Unplaced"/>
</dbReference>
<dbReference type="GeneID" id="115628695"/>
<dbReference type="Pfam" id="PF01764">
    <property type="entry name" value="Lipase_3"/>
    <property type="match status" value="1"/>
</dbReference>
<evidence type="ECO:0000256" key="10">
    <source>
        <dbReference type="ARBA" id="ARBA00022801"/>
    </source>
</evidence>
<comment type="similarity">
    <text evidence="4">Belongs to the AB hydrolase superfamily. Lipase family.</text>
</comment>
<comment type="cofactor">
    <cofactor evidence="1">
        <name>Ca(2+)</name>
        <dbReference type="ChEBI" id="CHEBI:29108"/>
    </cofactor>
</comment>
<evidence type="ECO:0000256" key="21">
    <source>
        <dbReference type="ARBA" id="ARBA00026104"/>
    </source>
</evidence>
<comment type="catalytic activity">
    <reaction evidence="28">
        <text>1-(9Z-octadecenoyl)-2-O-(5Z,8Z,11Z,14Z-eicosatetraenyl)-sn-glycerol + H2O = 2-O-(5Z,8Z,11Z,14Z)-eicosatetraenylglycerol + (9Z)-octadecenoate + H(+)</text>
        <dbReference type="Rhea" id="RHEA:38527"/>
        <dbReference type="ChEBI" id="CHEBI:15377"/>
        <dbReference type="ChEBI" id="CHEBI:15378"/>
        <dbReference type="ChEBI" id="CHEBI:30823"/>
        <dbReference type="ChEBI" id="CHEBI:75913"/>
        <dbReference type="ChEBI" id="CHEBI:75914"/>
    </reaction>
    <physiologicalReaction direction="left-to-right" evidence="28">
        <dbReference type="Rhea" id="RHEA:38528"/>
    </physiologicalReaction>
</comment>
<evidence type="ECO:0000256" key="16">
    <source>
        <dbReference type="ARBA" id="ARBA00023136"/>
    </source>
</evidence>
<keyword evidence="13 34" id="KW-1133">Transmembrane helix</keyword>
<name>A0A6J2TZU7_DROLE</name>
<dbReference type="RefSeq" id="XP_030380733.1">
    <property type="nucleotide sequence ID" value="XM_030524873.1"/>
</dbReference>
<evidence type="ECO:0000256" key="7">
    <source>
        <dbReference type="ARBA" id="ARBA00022692"/>
    </source>
</evidence>
<evidence type="ECO:0000256" key="29">
    <source>
        <dbReference type="ARBA" id="ARBA00063298"/>
    </source>
</evidence>
<comment type="catalytic activity">
    <reaction evidence="20">
        <text>a 1,2-diacyl-sn-glycerol + H2O = a 2-acylglycerol + a fatty acid + H(+)</text>
        <dbReference type="Rhea" id="RHEA:33275"/>
        <dbReference type="ChEBI" id="CHEBI:15377"/>
        <dbReference type="ChEBI" id="CHEBI:15378"/>
        <dbReference type="ChEBI" id="CHEBI:17389"/>
        <dbReference type="ChEBI" id="CHEBI:17815"/>
        <dbReference type="ChEBI" id="CHEBI:28868"/>
        <dbReference type="EC" id="3.1.1.116"/>
    </reaction>
    <physiologicalReaction direction="left-to-right" evidence="20">
        <dbReference type="Rhea" id="RHEA:33276"/>
    </physiologicalReaction>
</comment>
<reference evidence="37" key="1">
    <citation type="submission" date="2025-08" db="UniProtKB">
        <authorList>
            <consortium name="RefSeq"/>
        </authorList>
    </citation>
    <scope>IDENTIFICATION</scope>
    <source>
        <strain evidence="37">11010-0011.00</strain>
        <tissue evidence="37">Whole body</tissue>
    </source>
</reference>
<evidence type="ECO:0000256" key="19">
    <source>
        <dbReference type="ARBA" id="ARBA00023273"/>
    </source>
</evidence>
<evidence type="ECO:0000256" key="25">
    <source>
        <dbReference type="ARBA" id="ARBA00050709"/>
    </source>
</evidence>
<evidence type="ECO:0000256" key="6">
    <source>
        <dbReference type="ARBA" id="ARBA00022553"/>
    </source>
</evidence>
<feature type="compositionally biased region" description="Polar residues" evidence="33">
    <location>
        <begin position="890"/>
        <end position="910"/>
    </location>
</feature>
<dbReference type="GO" id="GO:0047372">
    <property type="term" value="F:monoacylglycerol lipase activity"/>
    <property type="evidence" value="ECO:0007669"/>
    <property type="project" value="UniProtKB-ARBA"/>
</dbReference>
<comment type="catalytic activity">
    <reaction evidence="23">
        <text>1,2-di-(9Z-octadecenoyl)-sn-glycerol + H2O = 2-(9Z-octadecenoyl)-glycerol + (9Z)-octadecenoate + H(+)</text>
        <dbReference type="Rhea" id="RHEA:38511"/>
        <dbReference type="ChEBI" id="CHEBI:15377"/>
        <dbReference type="ChEBI" id="CHEBI:15378"/>
        <dbReference type="ChEBI" id="CHEBI:30823"/>
        <dbReference type="ChEBI" id="CHEBI:52333"/>
        <dbReference type="ChEBI" id="CHEBI:73990"/>
    </reaction>
    <physiologicalReaction direction="left-to-right" evidence="23">
        <dbReference type="Rhea" id="RHEA:38512"/>
    </physiologicalReaction>
</comment>
<dbReference type="PANTHER" id="PTHR45792:SF8">
    <property type="entry name" value="DIACYLGLYCEROL LIPASE-ALPHA"/>
    <property type="match status" value="1"/>
</dbReference>
<comment type="catalytic activity">
    <reaction evidence="27">
        <text>1-octadecanoyl-2-(5Z,8Z,11Z,14Z-eicosatetraenoyl)-sn-glycerol + H2O = 2-(5Z,8Z,11Z,14Z-eicosatetraenoyl)-glycerol + octadecanoate + H(+)</text>
        <dbReference type="Rhea" id="RHEA:38507"/>
        <dbReference type="ChEBI" id="CHEBI:15377"/>
        <dbReference type="ChEBI" id="CHEBI:15378"/>
        <dbReference type="ChEBI" id="CHEBI:25629"/>
        <dbReference type="ChEBI" id="CHEBI:52392"/>
        <dbReference type="ChEBI" id="CHEBI:75728"/>
    </reaction>
    <physiologicalReaction direction="left-to-right" evidence="27">
        <dbReference type="Rhea" id="RHEA:38508"/>
    </physiologicalReaction>
</comment>
<feature type="transmembrane region" description="Helical" evidence="34">
    <location>
        <begin position="136"/>
        <end position="165"/>
    </location>
</feature>
<dbReference type="GO" id="GO:0032591">
    <property type="term" value="C:dendritic spine membrane"/>
    <property type="evidence" value="ECO:0007669"/>
    <property type="project" value="UniProtKB-SubCell"/>
</dbReference>
<dbReference type="GO" id="GO:0046872">
    <property type="term" value="F:metal ion binding"/>
    <property type="evidence" value="ECO:0007669"/>
    <property type="project" value="UniProtKB-KW"/>
</dbReference>
<dbReference type="CTD" id="32343"/>
<accession>A0A6J2TZU7</accession>
<evidence type="ECO:0000256" key="8">
    <source>
        <dbReference type="ARBA" id="ARBA00022723"/>
    </source>
</evidence>
<evidence type="ECO:0000313" key="36">
    <source>
        <dbReference type="Proteomes" id="UP000504634"/>
    </source>
</evidence>
<dbReference type="FunFam" id="3.40.50.1820:FF:000015">
    <property type="entry name" value="Sn1-specific diacylglycerol lipase alpha"/>
    <property type="match status" value="1"/>
</dbReference>
<feature type="transmembrane region" description="Helical" evidence="34">
    <location>
        <begin position="102"/>
        <end position="124"/>
    </location>
</feature>
<keyword evidence="14" id="KW-0770">Synapse</keyword>
<keyword evidence="7 34" id="KW-0812">Transmembrane</keyword>
<evidence type="ECO:0000259" key="35">
    <source>
        <dbReference type="Pfam" id="PF01764"/>
    </source>
</evidence>
<evidence type="ECO:0000256" key="15">
    <source>
        <dbReference type="ARBA" id="ARBA00023098"/>
    </source>
</evidence>
<protein>
    <recommendedName>
        <fullName evidence="30">Diacylglycerol lipase-alpha</fullName>
        <ecNumber evidence="21">3.1.1.116</ecNumber>
    </recommendedName>
    <alternativeName>
        <fullName evidence="32">Neural stem cell-derived dendrite regulator</fullName>
    </alternativeName>
    <alternativeName>
        <fullName evidence="31">Sn1-specific diacylglycerol lipase alpha</fullName>
    </alternativeName>
</protein>
<gene>
    <name evidence="37" type="primary">LOC115628695</name>
</gene>
<keyword evidence="16 34" id="KW-0472">Membrane</keyword>
<evidence type="ECO:0000256" key="28">
    <source>
        <dbReference type="ARBA" id="ARBA00052463"/>
    </source>
</evidence>
<evidence type="ECO:0000256" key="12">
    <source>
        <dbReference type="ARBA" id="ARBA00022963"/>
    </source>
</evidence>
<evidence type="ECO:0000256" key="20">
    <source>
        <dbReference type="ARBA" id="ARBA00024531"/>
    </source>
</evidence>
<evidence type="ECO:0000256" key="17">
    <source>
        <dbReference type="ARBA" id="ARBA00023180"/>
    </source>
</evidence>
<evidence type="ECO:0000256" key="2">
    <source>
        <dbReference type="ARBA" id="ARBA00004332"/>
    </source>
</evidence>
<evidence type="ECO:0000313" key="37">
    <source>
        <dbReference type="RefSeq" id="XP_030380733.1"/>
    </source>
</evidence>
<dbReference type="SUPFAM" id="SSF53474">
    <property type="entry name" value="alpha/beta-Hydrolases"/>
    <property type="match status" value="1"/>
</dbReference>
<evidence type="ECO:0000256" key="14">
    <source>
        <dbReference type="ARBA" id="ARBA00023018"/>
    </source>
</evidence>
<dbReference type="GO" id="GO:0031901">
    <property type="term" value="C:early endosome membrane"/>
    <property type="evidence" value="ECO:0007669"/>
    <property type="project" value="UniProtKB-SubCell"/>
</dbReference>
<dbReference type="GO" id="GO:0019369">
    <property type="term" value="P:arachidonate metabolic process"/>
    <property type="evidence" value="ECO:0007669"/>
    <property type="project" value="TreeGrafter"/>
</dbReference>
<evidence type="ECO:0000256" key="26">
    <source>
        <dbReference type="ARBA" id="ARBA00050861"/>
    </source>
</evidence>
<evidence type="ECO:0000256" key="23">
    <source>
        <dbReference type="ARBA" id="ARBA00048382"/>
    </source>
</evidence>
<dbReference type="InterPro" id="IPR052214">
    <property type="entry name" value="DAG_Lipase-Related"/>
</dbReference>
<evidence type="ECO:0000256" key="31">
    <source>
        <dbReference type="ARBA" id="ARBA00081678"/>
    </source>
</evidence>
<keyword evidence="10" id="KW-0378">Hydrolase</keyword>
<dbReference type="InterPro" id="IPR002921">
    <property type="entry name" value="Fungal_lipase-type"/>
</dbReference>
<keyword evidence="17" id="KW-0325">Glycoprotein</keyword>
<evidence type="ECO:0000256" key="11">
    <source>
        <dbReference type="ARBA" id="ARBA00022837"/>
    </source>
</evidence>
<evidence type="ECO:0000256" key="33">
    <source>
        <dbReference type="SAM" id="MobiDB-lite"/>
    </source>
</evidence>
<dbReference type="InterPro" id="IPR029058">
    <property type="entry name" value="AB_hydrolase_fold"/>
</dbReference>
<dbReference type="OrthoDB" id="438440at2759"/>
<dbReference type="EC" id="3.1.1.116" evidence="21"/>
<feature type="transmembrane region" description="Helical" evidence="34">
    <location>
        <begin position="55"/>
        <end position="81"/>
    </location>
</feature>
<evidence type="ECO:0000256" key="27">
    <source>
        <dbReference type="ARBA" id="ARBA00052106"/>
    </source>
</evidence>
<sequence length="1382" mass="151714">MPGLVVFRRRWSVGSDDLVVPGAFLLTIHFICFVLVAVSLVLFEYDTSILSIKLLFYHLIGYLLILFFSICVEIGICVISMRGSILDAEARTSINIWIYLKSLVILFDITWLVLGSIWLTHYYIEAPIAEAKRVYIAIILCNWALVFITLVTIWCTFDAAGRSWVKMKKYQRSMRETESRFNYKRSNSMNRNWRQRKVMRAYQDSWDHRCRLLFCCMGSSERNRNSFTDIARLLSDFFRELDVVPSDVVAGLVLLRKFQRLEREAIVRQRKNGTYEFLSGVPITERTQFLALNDAKNHDFFQTVIHYMYFAQSAYGWPMYVVINRTKMWHLLPELKCFSCCCVSGGDAEVIEDNCCSCNYAALKKTLQPGDIEIVYATYHVDVGETPFFVAVDYKQKKIVISIRGTLSMKDILTDLNAEGEVLPLTPPRDDWLGHKGMVQAAIYIRNKLLEGNLIERALQRNAERQTHTFGLVLVGHSLGAGTAAILAILLKPEHPTLQCFSYSPPGGLLSMPAVEYSKSFITSVVLGKDVVPRIGLNQMEALRADLINAIQRSVDPKWKTISCSVICCGCGPEPTSVVNMSGQDTHINQYQEERGTARSTSTHPTDSSIALTLHQPLYPPGRIIHIVRHHPKPDEQKYDSGWRNVLKSREPVYQAIWADSTDFDEVLISPVMLQDHMPDKVLAALQKVVTTSGPRKPQRQTSNAFSITSNELIPGQLDHVQPSSLELDGVNDFGKERDRELELEEPAQQHCKRPSHSSYSNLSNSIILTPTAQHKLCLETSFTNLQNPLERSAPCTVGGGIGGGGGGGSKASSIAGSIFGRSQLSSTTTPYDISSVLDDSITTTLTMRKSPSMLSEAATVIVNAPECVGSEIQCHQPRLKTVAFDTTTAPSIGSASTPSRAPAKTCNSNSSSPQLAARSLLLARQHSEKKPRSLPVTHALRRSSDAAQTVDLLHDDWYGLAPLASPETLSEISSVSSRTSVPISLANSIERYLHHLSVLGVTETPTGAAAKVPLEDIFESQLHTPKVMRRAPKFSENLAGCAEDTRNLDQYKRMGRVFVTFPRIFPNDSVQGLDSSDDSFESAHSLHKLQPTKLSLEEQQCGSKSADQLDEESDARVPPIIVKKLTFSDSDILADEHCARLCPQCPCRRDSQQGCCPRSDHGQCGLGAASMEPGGMTGAVGSTDTTTTFYSANSSLEQFATPARQVNGVPDEILIRPGVLESHFPVYEAATRAAAGAGAAAGTMVETPAIVAPASPASLSLNNGGKKPDVVGGRVRKRLSSEEFIFTRSEDLPILVQIGDRGGSHGSPAGRRRKGCVYPAGNSIRIAGASPGADVLATTTNATRLLSDKSATSSPTHTSISKFTRTRVTAAKAASNNESNV</sequence>
<dbReference type="GO" id="GO:0004465">
    <property type="term" value="F:lipoprotein lipase activity"/>
    <property type="evidence" value="ECO:0007669"/>
    <property type="project" value="TreeGrafter"/>
</dbReference>
<dbReference type="Gene3D" id="3.40.50.1820">
    <property type="entry name" value="alpha/beta hydrolase"/>
    <property type="match status" value="1"/>
</dbReference>
<evidence type="ECO:0000256" key="1">
    <source>
        <dbReference type="ARBA" id="ARBA00001913"/>
    </source>
</evidence>
<comment type="catalytic activity">
    <reaction evidence="26">
        <text>1-(9Z-octadecenoyl)-2-(5Z,8Z,11Z,14Z-eicosatetraenoyl)-sn-glycerol + H2O = 2-(5Z,8Z,11Z,14Z-eicosatetraenoyl)-glycerol + (9Z)-octadecenoate + H(+)</text>
        <dbReference type="Rhea" id="RHEA:38515"/>
        <dbReference type="ChEBI" id="CHEBI:15377"/>
        <dbReference type="ChEBI" id="CHEBI:15378"/>
        <dbReference type="ChEBI" id="CHEBI:30823"/>
        <dbReference type="ChEBI" id="CHEBI:52392"/>
        <dbReference type="ChEBI" id="CHEBI:75449"/>
    </reaction>
    <physiologicalReaction direction="left-to-right" evidence="26">
        <dbReference type="Rhea" id="RHEA:38516"/>
    </physiologicalReaction>
</comment>
<dbReference type="GO" id="GO:0098839">
    <property type="term" value="C:postsynaptic density membrane"/>
    <property type="evidence" value="ECO:0007669"/>
    <property type="project" value="UniProtKB-SubCell"/>
</dbReference>
<keyword evidence="9" id="KW-0967">Endosome</keyword>
<comment type="subcellular location">
    <subcellularLocation>
        <location evidence="2">Cell projection</location>
        <location evidence="2">Dendritic spine membrane</location>
        <topology evidence="2">Multi-pass membrane protein</topology>
    </subcellularLocation>
    <subcellularLocation>
        <location evidence="3">Early endosome membrane</location>
        <topology evidence="3">Multi-pass membrane protein</topology>
    </subcellularLocation>
    <subcellularLocation>
        <location evidence="22">Postsynaptic density membrane</location>
        <topology evidence="22">Multi-pass membrane protein</topology>
    </subcellularLocation>
</comment>
<evidence type="ECO:0000256" key="18">
    <source>
        <dbReference type="ARBA" id="ARBA00023257"/>
    </source>
</evidence>
<evidence type="ECO:0000256" key="22">
    <source>
        <dbReference type="ARBA" id="ARBA00037872"/>
    </source>
</evidence>
<evidence type="ECO:0000256" key="34">
    <source>
        <dbReference type="SAM" id="Phobius"/>
    </source>
</evidence>
<dbReference type="PANTHER" id="PTHR45792">
    <property type="entry name" value="DIACYLGLYCEROL LIPASE HOMOLOG-RELATED"/>
    <property type="match status" value="1"/>
</dbReference>
<evidence type="ECO:0000256" key="24">
    <source>
        <dbReference type="ARBA" id="ARBA00050486"/>
    </source>
</evidence>
<keyword evidence="12" id="KW-0442">Lipid degradation</keyword>
<feature type="transmembrane region" description="Helical" evidence="34">
    <location>
        <begin position="470"/>
        <end position="491"/>
    </location>
</feature>
<evidence type="ECO:0000256" key="4">
    <source>
        <dbReference type="ARBA" id="ARBA00010701"/>
    </source>
</evidence>
<keyword evidence="18" id="KW-0628">Postsynaptic cell membrane</keyword>
<keyword evidence="6" id="KW-0597">Phosphoprotein</keyword>
<dbReference type="GO" id="GO:0098921">
    <property type="term" value="P:retrograde trans-synaptic signaling by endocannabinoid"/>
    <property type="evidence" value="ECO:0007669"/>
    <property type="project" value="UniProtKB-ARBA"/>
</dbReference>
<comment type="subunit">
    <text evidence="29">Interacts (via C-terminal) with CAMK2A; leading to the phosphorylation and inhibition of DAGLA enzymatic activity. Interacts (via PPXXF motif) with HOMER1 and HOMER2; this interaction is required for DAGLA membrane localization.</text>
</comment>
<dbReference type="CDD" id="cd00519">
    <property type="entry name" value="Lipase_3"/>
    <property type="match status" value="1"/>
</dbReference>
<evidence type="ECO:0000256" key="3">
    <source>
        <dbReference type="ARBA" id="ARBA00004520"/>
    </source>
</evidence>
<keyword evidence="15" id="KW-0443">Lipid metabolism</keyword>
<keyword evidence="8" id="KW-0479">Metal-binding</keyword>